<evidence type="ECO:0000256" key="4">
    <source>
        <dbReference type="ARBA" id="ARBA00022692"/>
    </source>
</evidence>
<evidence type="ECO:0000256" key="2">
    <source>
        <dbReference type="ARBA" id="ARBA00008274"/>
    </source>
</evidence>
<organism evidence="10 11">
    <name type="scientific">Carex littledalei</name>
    <dbReference type="NCBI Taxonomy" id="544730"/>
    <lineage>
        <taxon>Eukaryota</taxon>
        <taxon>Viridiplantae</taxon>
        <taxon>Streptophyta</taxon>
        <taxon>Embryophyta</taxon>
        <taxon>Tracheophyta</taxon>
        <taxon>Spermatophyta</taxon>
        <taxon>Magnoliopsida</taxon>
        <taxon>Liliopsida</taxon>
        <taxon>Poales</taxon>
        <taxon>Cyperaceae</taxon>
        <taxon>Cyperoideae</taxon>
        <taxon>Cariceae</taxon>
        <taxon>Carex</taxon>
        <taxon>Carex subgen. Euthyceras</taxon>
    </lineage>
</organism>
<dbReference type="PANTHER" id="PTHR37247">
    <property type="entry name" value="TRANSMEMBRANE PROTEIN"/>
    <property type="match status" value="1"/>
</dbReference>
<evidence type="ECO:0000256" key="5">
    <source>
        <dbReference type="ARBA" id="ARBA00022927"/>
    </source>
</evidence>
<keyword evidence="4 9" id="KW-0812">Transmembrane</keyword>
<keyword evidence="7" id="KW-0811">Translocation</keyword>
<evidence type="ECO:0000256" key="1">
    <source>
        <dbReference type="ARBA" id="ARBA00004370"/>
    </source>
</evidence>
<gene>
    <name evidence="10" type="ORF">FCM35_KLT11595</name>
</gene>
<evidence type="ECO:0000256" key="3">
    <source>
        <dbReference type="ARBA" id="ARBA00022448"/>
    </source>
</evidence>
<feature type="transmembrane region" description="Helical" evidence="9">
    <location>
        <begin position="120"/>
        <end position="146"/>
    </location>
</feature>
<evidence type="ECO:0000256" key="7">
    <source>
        <dbReference type="ARBA" id="ARBA00023010"/>
    </source>
</evidence>
<accession>A0A833QRA7</accession>
<dbReference type="AlphaFoldDB" id="A0A833QRA7"/>
<dbReference type="Proteomes" id="UP000623129">
    <property type="component" value="Unassembled WGS sequence"/>
</dbReference>
<keyword evidence="11" id="KW-1185">Reference proteome</keyword>
<dbReference type="OrthoDB" id="1913236at2759"/>
<keyword evidence="8 9" id="KW-0472">Membrane</keyword>
<dbReference type="Gene3D" id="1.20.5.1030">
    <property type="entry name" value="Preprotein translocase secy subunit"/>
    <property type="match status" value="1"/>
</dbReference>
<comment type="similarity">
    <text evidence="2">Belongs to the SecE/SEC61-gamma family.</text>
</comment>
<evidence type="ECO:0000313" key="10">
    <source>
        <dbReference type="EMBL" id="KAF3324128.1"/>
    </source>
</evidence>
<keyword evidence="3" id="KW-0813">Transport</keyword>
<keyword evidence="5" id="KW-0653">Protein transport</keyword>
<dbReference type="GO" id="GO:0016020">
    <property type="term" value="C:membrane"/>
    <property type="evidence" value="ECO:0007669"/>
    <property type="project" value="UniProtKB-SubCell"/>
</dbReference>
<protein>
    <submittedName>
        <fullName evidence="10">SecE/Sec61-gamma subunits of protein translocation complex</fullName>
    </submittedName>
</protein>
<evidence type="ECO:0000313" key="11">
    <source>
        <dbReference type="Proteomes" id="UP000623129"/>
    </source>
</evidence>
<dbReference type="EMBL" id="SWLB01000022">
    <property type="protein sequence ID" value="KAF3324128.1"/>
    <property type="molecule type" value="Genomic_DNA"/>
</dbReference>
<reference evidence="10" key="1">
    <citation type="submission" date="2020-01" db="EMBL/GenBank/DDBJ databases">
        <title>Genome sequence of Kobresia littledalei, the first chromosome-level genome in the family Cyperaceae.</title>
        <authorList>
            <person name="Qu G."/>
        </authorList>
    </citation>
    <scope>NUCLEOTIDE SEQUENCE</scope>
    <source>
        <strain evidence="10">C.B.Clarke</strain>
        <tissue evidence="10">Leaf</tissue>
    </source>
</reference>
<dbReference type="PANTHER" id="PTHR37247:SF1">
    <property type="entry name" value="TRANSMEMBRANE PROTEIN"/>
    <property type="match status" value="1"/>
</dbReference>
<comment type="caution">
    <text evidence="10">The sequence shown here is derived from an EMBL/GenBank/DDBJ whole genome shotgun (WGS) entry which is preliminary data.</text>
</comment>
<proteinExistence type="inferred from homology"/>
<evidence type="ECO:0000256" key="9">
    <source>
        <dbReference type="SAM" id="Phobius"/>
    </source>
</evidence>
<name>A0A833QRA7_9POAL</name>
<evidence type="ECO:0000256" key="8">
    <source>
        <dbReference type="ARBA" id="ARBA00023136"/>
    </source>
</evidence>
<evidence type="ECO:0000256" key="6">
    <source>
        <dbReference type="ARBA" id="ARBA00022989"/>
    </source>
</evidence>
<dbReference type="InterPro" id="IPR001901">
    <property type="entry name" value="Translocase_SecE/Sec61-g"/>
</dbReference>
<keyword evidence="6 9" id="KW-1133">Transmembrane helix</keyword>
<sequence length="151" mass="17269">MYVARSTAQCSGLIFFNRCQTRTPIGKVSKVKLPLIKVSAPIIRQTFPLTSLKECAATGRDGTKNVYYDDKFDPEPFWSSLIKEILWCLREFFQFLAEQPSQLKYIEWPSFQRMLKTATLTLVIVVFLIVALCSVDSALCYILAWLSRKSA</sequence>
<dbReference type="Pfam" id="PF00584">
    <property type="entry name" value="SecE"/>
    <property type="match status" value="1"/>
</dbReference>
<dbReference type="InterPro" id="IPR038379">
    <property type="entry name" value="SecE_sf"/>
</dbReference>
<comment type="subcellular location">
    <subcellularLocation>
        <location evidence="1">Membrane</location>
    </subcellularLocation>
</comment>
<dbReference type="GO" id="GO:0006605">
    <property type="term" value="P:protein targeting"/>
    <property type="evidence" value="ECO:0007669"/>
    <property type="project" value="InterPro"/>
</dbReference>
<dbReference type="GO" id="GO:0006886">
    <property type="term" value="P:intracellular protein transport"/>
    <property type="evidence" value="ECO:0007669"/>
    <property type="project" value="InterPro"/>
</dbReference>